<dbReference type="AlphaFoldDB" id="E8N7Y3"/>
<feature type="region of interest" description="Disordered" evidence="1">
    <location>
        <begin position="41"/>
        <end position="113"/>
    </location>
</feature>
<dbReference type="KEGG" id="mts:MTES_2639"/>
<feature type="transmembrane region" description="Helical" evidence="2">
    <location>
        <begin position="236"/>
        <end position="255"/>
    </location>
</feature>
<dbReference type="Proteomes" id="UP000008975">
    <property type="component" value="Chromosome"/>
</dbReference>
<dbReference type="RefSeq" id="WP_013585728.1">
    <property type="nucleotide sequence ID" value="NC_015125.1"/>
</dbReference>
<proteinExistence type="predicted"/>
<dbReference type="EMBL" id="AP012052">
    <property type="protein sequence ID" value="BAJ75603.1"/>
    <property type="molecule type" value="Genomic_DNA"/>
</dbReference>
<evidence type="ECO:0000256" key="1">
    <source>
        <dbReference type="SAM" id="MobiDB-lite"/>
    </source>
</evidence>
<reference evidence="4 5" key="1">
    <citation type="journal article" date="2011" name="J. Bacteriol.">
        <title>Genome sequence of Microbacterium testaceum StLB037, an N-acylhomoserine lactone-degrading bacterium isolated from potato leaves.</title>
        <authorList>
            <person name="Morohoshi T."/>
            <person name="Wang W.-Z."/>
            <person name="Someya N."/>
            <person name="Ikeda T."/>
        </authorList>
    </citation>
    <scope>NUCLEOTIDE SEQUENCE [LARGE SCALE GENOMIC DNA]</scope>
    <source>
        <strain evidence="4 5">StLB037</strain>
    </source>
</reference>
<evidence type="ECO:0008006" key="6">
    <source>
        <dbReference type="Google" id="ProtNLM"/>
    </source>
</evidence>
<dbReference type="HOGENOM" id="CLU_1018687_0_0_11"/>
<feature type="compositionally biased region" description="Gly residues" evidence="1">
    <location>
        <begin position="102"/>
        <end position="113"/>
    </location>
</feature>
<feature type="compositionally biased region" description="Low complexity" evidence="1">
    <location>
        <begin position="62"/>
        <end position="86"/>
    </location>
</feature>
<keyword evidence="2" id="KW-1133">Transmembrane helix</keyword>
<feature type="chain" id="PRO_5003225568" description="DUF916 domain-containing protein" evidence="3">
    <location>
        <begin position="45"/>
        <end position="273"/>
    </location>
</feature>
<evidence type="ECO:0000313" key="5">
    <source>
        <dbReference type="Proteomes" id="UP000008975"/>
    </source>
</evidence>
<dbReference type="eggNOG" id="ENOG50322WC">
    <property type="taxonomic scope" value="Bacteria"/>
</dbReference>
<accession>E8N7Y3</accession>
<reference key="2">
    <citation type="submission" date="2011-02" db="EMBL/GenBank/DDBJ databases">
        <title>Genome sequence of Microbacterium testaceum StLB037.</title>
        <authorList>
            <person name="Morohoshi T."/>
            <person name="Wang W.Z."/>
            <person name="Someya N."/>
            <person name="Ikeda T."/>
        </authorList>
    </citation>
    <scope>NUCLEOTIDE SEQUENCE</scope>
    <source>
        <strain>StLB037</strain>
    </source>
</reference>
<dbReference type="OrthoDB" id="5007898at2"/>
<keyword evidence="2" id="KW-0472">Membrane</keyword>
<keyword evidence="2" id="KW-0812">Transmembrane</keyword>
<evidence type="ECO:0000256" key="2">
    <source>
        <dbReference type="SAM" id="Phobius"/>
    </source>
</evidence>
<sequence>MSRLGRARRSRSRLRRVGLSAPRVAAAGVAVALLVLAGSTGASATTPSPNDSGTLSVTITDGSTPTPTPSASASPPASGGSSPAGSSSGGGARPVPAPVSGAGSGNGSSGGGTSAANEVSLAGMVYVGGLNASATPELDPAGGVVEVWFSVRNAASTPIDATADFWMDTGIFPQRLDAVDDVAIAGLQPGETRVVSARLRHGGQWTLLSTHVTLTPPESVDGVALTPVTRDALTLLFPWVVTGLAVLAGLAVLVVQIVRRTTRGVAPAAVATT</sequence>
<feature type="compositionally biased region" description="Polar residues" evidence="1">
    <location>
        <begin position="45"/>
        <end position="61"/>
    </location>
</feature>
<organism evidence="4 5">
    <name type="scientific">Microbacterium testaceum (strain StLB037)</name>
    <dbReference type="NCBI Taxonomy" id="979556"/>
    <lineage>
        <taxon>Bacteria</taxon>
        <taxon>Bacillati</taxon>
        <taxon>Actinomycetota</taxon>
        <taxon>Actinomycetes</taxon>
        <taxon>Micrococcales</taxon>
        <taxon>Microbacteriaceae</taxon>
        <taxon>Microbacterium</taxon>
    </lineage>
</organism>
<feature type="signal peptide" evidence="3">
    <location>
        <begin position="1"/>
        <end position="44"/>
    </location>
</feature>
<evidence type="ECO:0000256" key="3">
    <source>
        <dbReference type="SAM" id="SignalP"/>
    </source>
</evidence>
<keyword evidence="3" id="KW-0732">Signal</keyword>
<protein>
    <recommendedName>
        <fullName evidence="6">DUF916 domain-containing protein</fullName>
    </recommendedName>
</protein>
<gene>
    <name evidence="4" type="ordered locus">MTES_2639</name>
</gene>
<evidence type="ECO:0000313" key="4">
    <source>
        <dbReference type="EMBL" id="BAJ75603.1"/>
    </source>
</evidence>
<name>E8N7Y3_MICTS</name>